<gene>
    <name evidence="1" type="ORF">FJY68_00430</name>
</gene>
<dbReference type="SUPFAM" id="SSF102588">
    <property type="entry name" value="LmbE-like"/>
    <property type="match status" value="1"/>
</dbReference>
<dbReference type="Gene3D" id="3.40.50.10320">
    <property type="entry name" value="LmbE-like"/>
    <property type="match status" value="1"/>
</dbReference>
<organism evidence="1 2">
    <name type="scientific">candidate division WOR-3 bacterium</name>
    <dbReference type="NCBI Taxonomy" id="2052148"/>
    <lineage>
        <taxon>Bacteria</taxon>
        <taxon>Bacteria division WOR-3</taxon>
    </lineage>
</organism>
<dbReference type="InterPro" id="IPR024078">
    <property type="entry name" value="LmbE-like_dom_sf"/>
</dbReference>
<reference evidence="1" key="1">
    <citation type="submission" date="2019-03" db="EMBL/GenBank/DDBJ databases">
        <title>Lake Tanganyika Metagenome-Assembled Genomes (MAGs).</title>
        <authorList>
            <person name="Tran P."/>
        </authorList>
    </citation>
    <scope>NUCLEOTIDE SEQUENCE</scope>
    <source>
        <strain evidence="1">K_DeepCast_150m_m2_040</strain>
    </source>
</reference>
<name>A0A938BS63_UNCW3</name>
<evidence type="ECO:0000313" key="1">
    <source>
        <dbReference type="EMBL" id="MBM3330299.1"/>
    </source>
</evidence>
<dbReference type="PANTHER" id="PTHR12993">
    <property type="entry name" value="N-ACETYLGLUCOSAMINYL-PHOSPHATIDYLINOSITOL DE-N-ACETYLASE-RELATED"/>
    <property type="match status" value="1"/>
</dbReference>
<dbReference type="InterPro" id="IPR003737">
    <property type="entry name" value="GlcNAc_PI_deacetylase-related"/>
</dbReference>
<dbReference type="PANTHER" id="PTHR12993:SF29">
    <property type="entry name" value="BLR3841 PROTEIN"/>
    <property type="match status" value="1"/>
</dbReference>
<evidence type="ECO:0000313" key="2">
    <source>
        <dbReference type="Proteomes" id="UP000779900"/>
    </source>
</evidence>
<dbReference type="EMBL" id="VGIR01000001">
    <property type="protein sequence ID" value="MBM3330299.1"/>
    <property type="molecule type" value="Genomic_DNA"/>
</dbReference>
<dbReference type="Proteomes" id="UP000779900">
    <property type="component" value="Unassembled WGS sequence"/>
</dbReference>
<sequence length="280" mass="30309">MSAEAPSVSALRLNPNERIIVVAPHPDDEVLACGGMIQQALALGSAVWVVYVTSGEGSWPAAWRVTGHMLPGPDDYLQLGRTRIEEAKEGARVLGLDPGQLSFLGYPDHGLARLRRQNWTTPYRSAYTRLDAGQYGGTGHAYTGRQLLSDIESILGNVKPTRVFAPHAREAHADHRSTAALVAMALEAGRRTEGGIGPEVYSYPTRRLPFPPTGTGRNGHLSPPADLVGTGHHWFTFSLNSAQQRIKKSALRCHRSQREAFGSALGACLAANELFDRPDS</sequence>
<proteinExistence type="predicted"/>
<dbReference type="Pfam" id="PF02585">
    <property type="entry name" value="PIG-L"/>
    <property type="match status" value="1"/>
</dbReference>
<dbReference type="GO" id="GO:0016811">
    <property type="term" value="F:hydrolase activity, acting on carbon-nitrogen (but not peptide) bonds, in linear amides"/>
    <property type="evidence" value="ECO:0007669"/>
    <property type="project" value="TreeGrafter"/>
</dbReference>
<comment type="caution">
    <text evidence="1">The sequence shown here is derived from an EMBL/GenBank/DDBJ whole genome shotgun (WGS) entry which is preliminary data.</text>
</comment>
<dbReference type="AlphaFoldDB" id="A0A938BS63"/>
<accession>A0A938BS63</accession>
<protein>
    <submittedName>
        <fullName evidence="1">PIG-L family deacetylase</fullName>
    </submittedName>
</protein>